<dbReference type="SUPFAM" id="SSF52777">
    <property type="entry name" value="CoA-dependent acyltransferases"/>
    <property type="match status" value="4"/>
</dbReference>
<dbReference type="Gene3D" id="3.40.50.12780">
    <property type="entry name" value="N-terminal domain of ligase-like"/>
    <property type="match status" value="2"/>
</dbReference>
<dbReference type="InterPro" id="IPR057737">
    <property type="entry name" value="Condensation_MtbB-like"/>
</dbReference>
<evidence type="ECO:0000313" key="7">
    <source>
        <dbReference type="EMBL" id="NLR75924.1"/>
    </source>
</evidence>
<dbReference type="SMART" id="SM00823">
    <property type="entry name" value="PKS_PP"/>
    <property type="match status" value="2"/>
</dbReference>
<dbReference type="InterPro" id="IPR045851">
    <property type="entry name" value="AMP-bd_C_sf"/>
</dbReference>
<dbReference type="SMART" id="SM01294">
    <property type="entry name" value="PKS_PP_betabranch"/>
    <property type="match status" value="1"/>
</dbReference>
<dbReference type="PANTHER" id="PTHR45527">
    <property type="entry name" value="NONRIBOSOMAL PEPTIDE SYNTHETASE"/>
    <property type="match status" value="1"/>
</dbReference>
<dbReference type="FunFam" id="3.30.559.30:FF:000006">
    <property type="entry name" value="Yersiniabactin polyketide/non-ribosomal peptide synthetase"/>
    <property type="match status" value="1"/>
</dbReference>
<dbReference type="CDD" id="cd19531">
    <property type="entry name" value="LCL_NRPS-like"/>
    <property type="match status" value="1"/>
</dbReference>
<dbReference type="NCBIfam" id="TIGR01733">
    <property type="entry name" value="AA-adenyl-dom"/>
    <property type="match status" value="1"/>
</dbReference>
<dbReference type="InterPro" id="IPR009081">
    <property type="entry name" value="PP-bd_ACP"/>
</dbReference>
<dbReference type="SUPFAM" id="SSF47336">
    <property type="entry name" value="ACP-like"/>
    <property type="match status" value="2"/>
</dbReference>
<evidence type="ECO:0000256" key="2">
    <source>
        <dbReference type="ARBA" id="ARBA00022450"/>
    </source>
</evidence>
<dbReference type="GO" id="GO:0044550">
    <property type="term" value="P:secondary metabolite biosynthetic process"/>
    <property type="evidence" value="ECO:0007669"/>
    <property type="project" value="TreeGrafter"/>
</dbReference>
<feature type="domain" description="Carrier" evidence="6">
    <location>
        <begin position="2025"/>
        <end position="2103"/>
    </location>
</feature>
<evidence type="ECO:0000313" key="8">
    <source>
        <dbReference type="Proteomes" id="UP000587991"/>
    </source>
</evidence>
<evidence type="ECO:0000256" key="1">
    <source>
        <dbReference type="ARBA" id="ARBA00001957"/>
    </source>
</evidence>
<dbReference type="InterPro" id="IPR042099">
    <property type="entry name" value="ANL_N_sf"/>
</dbReference>
<organism evidence="7 8">
    <name type="scientific">Leeia aquatica</name>
    <dbReference type="NCBI Taxonomy" id="2725557"/>
    <lineage>
        <taxon>Bacteria</taxon>
        <taxon>Pseudomonadati</taxon>
        <taxon>Pseudomonadota</taxon>
        <taxon>Betaproteobacteria</taxon>
        <taxon>Neisseriales</taxon>
        <taxon>Leeiaceae</taxon>
        <taxon>Leeia</taxon>
    </lineage>
</organism>
<dbReference type="InterPro" id="IPR010071">
    <property type="entry name" value="AA_adenyl_dom"/>
</dbReference>
<dbReference type="SUPFAM" id="SSF56801">
    <property type="entry name" value="Acetyl-CoA synthetase-like"/>
    <property type="match status" value="2"/>
</dbReference>
<dbReference type="InterPro" id="IPR000873">
    <property type="entry name" value="AMP-dep_synth/lig_dom"/>
</dbReference>
<dbReference type="Gene3D" id="3.30.559.30">
    <property type="entry name" value="Nonribosomal peptide synthetase, condensation domain"/>
    <property type="match status" value="2"/>
</dbReference>
<dbReference type="GO" id="GO:0043041">
    <property type="term" value="P:amino acid activation for nonribosomal peptide biosynthetic process"/>
    <property type="evidence" value="ECO:0007669"/>
    <property type="project" value="TreeGrafter"/>
</dbReference>
<dbReference type="InterPro" id="IPR020806">
    <property type="entry name" value="PKS_PP-bd"/>
</dbReference>
<dbReference type="PROSITE" id="PS00012">
    <property type="entry name" value="PHOSPHOPANTETHEINE"/>
    <property type="match status" value="1"/>
</dbReference>
<proteinExistence type="predicted"/>
<dbReference type="PROSITE" id="PS00455">
    <property type="entry name" value="AMP_BINDING"/>
    <property type="match status" value="2"/>
</dbReference>
<dbReference type="Pfam" id="PF00550">
    <property type="entry name" value="PP-binding"/>
    <property type="match status" value="2"/>
</dbReference>
<dbReference type="Pfam" id="PF00501">
    <property type="entry name" value="AMP-binding"/>
    <property type="match status" value="2"/>
</dbReference>
<dbReference type="Gene3D" id="1.10.1200.10">
    <property type="entry name" value="ACP-like"/>
    <property type="match status" value="2"/>
</dbReference>
<dbReference type="RefSeq" id="WP_168877551.1">
    <property type="nucleotide sequence ID" value="NZ_JABAIM010000002.1"/>
</dbReference>
<evidence type="ECO:0000259" key="6">
    <source>
        <dbReference type="PROSITE" id="PS50075"/>
    </source>
</evidence>
<dbReference type="PANTHER" id="PTHR45527:SF10">
    <property type="entry name" value="PYOCHELIN SYNTHASE PCHF"/>
    <property type="match status" value="1"/>
</dbReference>
<feature type="region of interest" description="Disordered" evidence="5">
    <location>
        <begin position="2101"/>
        <end position="2131"/>
    </location>
</feature>
<dbReference type="InterPro" id="IPR001242">
    <property type="entry name" value="Condensation_dom"/>
</dbReference>
<dbReference type="Pfam" id="PF00668">
    <property type="entry name" value="Condensation"/>
    <property type="match status" value="2"/>
</dbReference>
<keyword evidence="8" id="KW-1185">Reference proteome</keyword>
<dbReference type="InterPro" id="IPR020845">
    <property type="entry name" value="AMP-binding_CS"/>
</dbReference>
<dbReference type="GO" id="GO:0016874">
    <property type="term" value="F:ligase activity"/>
    <property type="evidence" value="ECO:0007669"/>
    <property type="project" value="UniProtKB-KW"/>
</dbReference>
<protein>
    <submittedName>
        <fullName evidence="7">Amino acid adenylation domain-containing protein</fullName>
    </submittedName>
</protein>
<comment type="caution">
    <text evidence="7">The sequence shown here is derived from an EMBL/GenBank/DDBJ whole genome shotgun (WGS) entry which is preliminary data.</text>
</comment>
<dbReference type="Proteomes" id="UP000587991">
    <property type="component" value="Unassembled WGS sequence"/>
</dbReference>
<dbReference type="InterPro" id="IPR036736">
    <property type="entry name" value="ACP-like_sf"/>
</dbReference>
<dbReference type="GO" id="GO:0005737">
    <property type="term" value="C:cytoplasm"/>
    <property type="evidence" value="ECO:0007669"/>
    <property type="project" value="TreeGrafter"/>
</dbReference>
<dbReference type="InterPro" id="IPR006162">
    <property type="entry name" value="Ppantetheine_attach_site"/>
</dbReference>
<dbReference type="CDD" id="cd19535">
    <property type="entry name" value="Cyc_NRPS"/>
    <property type="match status" value="1"/>
</dbReference>
<dbReference type="InterPro" id="IPR023213">
    <property type="entry name" value="CAT-like_dom_sf"/>
</dbReference>
<sequence length="2131" mass="237286">MSTSLSDKARRLLQGRLQQRQLPGAADHLPVVVPDMAARYQPFPLLDMQQAYWIGRQGDDQTGMHYFMERSGQGLDLPTLQRAWETLLQRHDMLRVVIRDDQQQVLPFQTGVGLPQCEDWSGQTEAAWQPALAQLRERLMHRKADLAQWPQHEVWLCLLPEGRFHLLMSLDIWCMDGQSIQTLLGELALACLSPEALPPVPGLAFRDYVLACKAFERSAKYQADLAWWQARLQALPAAPALPLVTQGEGGRIPARFARCETRLSEADTRQLRQLVSEQGLTLAALLATCYSEVLARWSGCWHFVLNMPRFNRMPVHPDIHRVLGEFASFNLLEVRLQGEHSLGERVRALQQQLWQDMEHDAVSGVRVLREWNQLSGGSQPAPAPIVFTSLPELAMGADNIGREVAILGDVVQSLSQTPQVWLDCQYYQEAGQLRLNWDYLAERFPQGMVDAMFDGFVALVRQLAAGGDTAAALLNTSPVLALPEAQQARRVALNQTDQAFPWRPLAQRMVTNCQAQAARMAVITENRAWTFAELQTRALALAEHLQHVDGRVALVLGKGGEQLVAVMACVLAGRSYLPLDVEQPLARLNHILDRAGVSLVLCDEVHADTAWPVPSLNTVDWPIAGEVVPAALPGWQASPDAETYVLFTSGSTGEPKGVPVLQRGVCNVLDDQQSWLGLGSADRIFAISALHHDMSVPDVYGCLTLGASLLMPSQAARRHPAVWLQMMQQYPVQYWNSVPALLQMLLTQAEAEGVRLAGLTRVTLGGDWVAAELVQQLWQHLPALTVYSVGGPTEITVWNIHHRITAQDVASGRIPYGRPMANARYHVLNERDEACPDWVVGELVCAGIGLSPGYLDPALPGFAPIRGLEDHAYRTGDLGRVLPSGEIEFIGRRDQQFKLNGYRIEPGEIEAVLQRHPQVERAVVVKPEGQAFLLAWIEGTVALHVLRDFAANWLPAPMVPQRWQYREDWPLTGNGKLDRRALAAPALLQTERTSEALQGEMEHWLAAQWADLLRRPVLDRQTNFFHAGGDSLLAVQLAARIRQRWQVVLPLQRLFAAAVLHDLAHWLAGEQANVEPTTDIAERFPPRPAQAAPLSWSQRGLWFIEQQQPGTTRYALPLILLLDGPLQREVWREAVDAVLAQHELFRCRYLLQGEGPVMLPDGPSPRLQLITPPEGEAVEAVLSRLLSQGFDLAAGESLRVRLLQVHAEQHLLVLHAHHIAFDGWSFGEALQQFSAAYHQLLKGVPVAPQTYHYGDYASWQQSLPLDAVARTFWQQALTELPVLELTTDRPRPAHLQGTAGCANLRLPDELVQQLDQLARRTDCTRFILLLSVFQLLLGRYSQQEAVVVGSYVAGREHPASQHLLGCCVNNLPLCARWQPAQRFVDYLQQNRQHILQAFEHQHFPFEQMVALQGQAPDPARHPLYQVGFAMQPAAAWPQLQGGVSLQQLRPPVASAHMDIDLYVLSDETGLQLELNYLSELFDAARMQNLLQHYQQLLASVCAQPEAELSQLAYWPAPIYPAQPADPAIDLPQRLLDSLLQHADQVLLQAEGQDWTGRQLLEISQAWARQLQGEGVAPGQRVGVYLHRSVQHVCSMLALCWLGAVYVPLDADYPDARIHDMLDLAEPVRVLTVHALQGRLPAHWQALSLCLPLATTDATEPWLLPVVQPREVMYVLFTSGSTGRPKGVMGTWLTAQSRTDWSRTTYPIAGGAGCAVRTPMNFVDALWEVLDPLLAGGRLVLVPSTLLMDSASLLPWLEQQAVRRMVIVPGLLRGWLQQPHHLAGWHSLQLLLSSGEAPQRAELQQLYQLLPEVRFVNLYGSSEVADVTVSEWPRGPSPAPVTLGKPLPGCQILLLDRWLQAVPPGNSGQIHVAGWHLPAGYLGQPTPELCLPDTGWPLFPMGDWGHLDGAGDLRHEGRRDELVKIRGNRVELGEVLRQLQQVSGLSDVSVQAVPDRQGGLQLVTWLGGIEREALATLRQQLSARLPAYMVPTRWHALAQLPRLPNGKLDRTRLLTLEAESPPQSKTPVHDEERALATMLAEVIGLSPDQLDLTQGFYELGLNSLSLAVWHARLEAHYPKAGLTLTELFQYNNLRQLAARLSPPSVTDVRDECESVPLRQRRERQKRMGQEET</sequence>
<dbReference type="Gene3D" id="3.30.300.30">
    <property type="match status" value="2"/>
</dbReference>
<dbReference type="EMBL" id="JABAIM010000002">
    <property type="protein sequence ID" value="NLR75924.1"/>
    <property type="molecule type" value="Genomic_DNA"/>
</dbReference>
<dbReference type="CDD" id="cd05930">
    <property type="entry name" value="A_NRPS"/>
    <property type="match status" value="1"/>
</dbReference>
<evidence type="ECO:0000256" key="5">
    <source>
        <dbReference type="SAM" id="MobiDB-lite"/>
    </source>
</evidence>
<dbReference type="GO" id="GO:0031177">
    <property type="term" value="F:phosphopantetheine binding"/>
    <property type="evidence" value="ECO:0007669"/>
    <property type="project" value="InterPro"/>
</dbReference>
<accession>A0A847S7K2</accession>
<evidence type="ECO:0000256" key="3">
    <source>
        <dbReference type="ARBA" id="ARBA00022553"/>
    </source>
</evidence>
<gene>
    <name evidence="7" type="ORF">HF682_12220</name>
</gene>
<comment type="cofactor">
    <cofactor evidence="1">
        <name>pantetheine 4'-phosphate</name>
        <dbReference type="ChEBI" id="CHEBI:47942"/>
    </cofactor>
</comment>
<keyword evidence="4" id="KW-0436">Ligase</keyword>
<evidence type="ECO:0000256" key="4">
    <source>
        <dbReference type="ARBA" id="ARBA00022598"/>
    </source>
</evidence>
<name>A0A847S7K2_9NEIS</name>
<keyword evidence="2" id="KW-0596">Phosphopantetheine</keyword>
<keyword evidence="3" id="KW-0597">Phosphoprotein</keyword>
<dbReference type="Gene3D" id="3.30.559.10">
    <property type="entry name" value="Chloramphenicol acetyltransferase-like domain"/>
    <property type="match status" value="2"/>
</dbReference>
<feature type="domain" description="Carrier" evidence="6">
    <location>
        <begin position="996"/>
        <end position="1071"/>
    </location>
</feature>
<dbReference type="PROSITE" id="PS50075">
    <property type="entry name" value="CARRIER"/>
    <property type="match status" value="2"/>
</dbReference>
<reference evidence="7 8" key="1">
    <citation type="submission" date="2020-04" db="EMBL/GenBank/DDBJ databases">
        <title>Draft genome of Leeia sp. IMCC25680.</title>
        <authorList>
            <person name="Song J."/>
            <person name="Cho J.-C."/>
        </authorList>
    </citation>
    <scope>NUCLEOTIDE SEQUENCE [LARGE SCALE GENOMIC DNA]</scope>
    <source>
        <strain evidence="7 8">IMCC25680</strain>
    </source>
</reference>